<dbReference type="PROSITE" id="PS51257">
    <property type="entry name" value="PROKAR_LIPOPROTEIN"/>
    <property type="match status" value="1"/>
</dbReference>
<dbReference type="EMBL" id="CP027059">
    <property type="protein sequence ID" value="UQZ81801.1"/>
    <property type="molecule type" value="Genomic_DNA"/>
</dbReference>
<protein>
    <recommendedName>
        <fullName evidence="4">Lipoprotein</fullName>
    </recommendedName>
</protein>
<keyword evidence="1" id="KW-0732">Signal</keyword>
<feature type="chain" id="PRO_5045936000" description="Lipoprotein" evidence="1">
    <location>
        <begin position="29"/>
        <end position="231"/>
    </location>
</feature>
<evidence type="ECO:0000256" key="1">
    <source>
        <dbReference type="SAM" id="SignalP"/>
    </source>
</evidence>
<accession>A0ABY4RH96</accession>
<keyword evidence="3" id="KW-1185">Reference proteome</keyword>
<evidence type="ECO:0008006" key="4">
    <source>
        <dbReference type="Google" id="ProtNLM"/>
    </source>
</evidence>
<organism evidence="2 3">
    <name type="scientific">Paenibacillus konkukensis</name>
    <dbReference type="NCBI Taxonomy" id="2020716"/>
    <lineage>
        <taxon>Bacteria</taxon>
        <taxon>Bacillati</taxon>
        <taxon>Bacillota</taxon>
        <taxon>Bacilli</taxon>
        <taxon>Bacillales</taxon>
        <taxon>Paenibacillaceae</taxon>
        <taxon>Paenibacillus</taxon>
    </lineage>
</organism>
<proteinExistence type="predicted"/>
<reference evidence="2" key="1">
    <citation type="submission" date="2018-02" db="EMBL/GenBank/DDBJ databases">
        <authorList>
            <person name="Kim S.-K."/>
            <person name="Jung H.-I."/>
            <person name="Lee S.-W."/>
        </authorList>
    </citation>
    <scope>NUCLEOTIDE SEQUENCE</scope>
    <source>
        <strain evidence="2">SK3146</strain>
    </source>
</reference>
<dbReference type="Proteomes" id="UP001057134">
    <property type="component" value="Chromosome"/>
</dbReference>
<name>A0ABY4RH96_9BACL</name>
<gene>
    <name evidence="2" type="ORF">SK3146_00957</name>
</gene>
<evidence type="ECO:0000313" key="2">
    <source>
        <dbReference type="EMBL" id="UQZ81801.1"/>
    </source>
</evidence>
<sequence>MVMKRKLSWIAVIMAVMLLAACSSSVTAPKAEANKKALFVGREGGGDALVVKRLKGLGYEVYVTADKELTAEQALAYRFVFVSSTVNSGKVGDKLKKSPVPVIYAESQNIGDIELSGKSSDIDNGDFRGRAVTIKKADHPMAAGFKGDVTVYQSEGKIGFVVPEGGDIIASAPDDERRAVICAFEKGTPNMSKEPLPAREVYFYLVGGEEINQTDDGWKLFDAAVQWVTGA</sequence>
<evidence type="ECO:0000313" key="3">
    <source>
        <dbReference type="Proteomes" id="UP001057134"/>
    </source>
</evidence>
<reference evidence="2" key="2">
    <citation type="journal article" date="2021" name="J Anim Sci Technol">
        <title>Complete genome sequence of Paenibacillus konkukensis sp. nov. SK3146 as a potential probiotic strain.</title>
        <authorList>
            <person name="Jung H.I."/>
            <person name="Park S."/>
            <person name="Niu K.M."/>
            <person name="Lee S.W."/>
            <person name="Kothari D."/>
            <person name="Yi K.J."/>
            <person name="Kim S.K."/>
        </authorList>
    </citation>
    <scope>NUCLEOTIDE SEQUENCE</scope>
    <source>
        <strain evidence="2">SK3146</strain>
    </source>
</reference>
<feature type="signal peptide" evidence="1">
    <location>
        <begin position="1"/>
        <end position="28"/>
    </location>
</feature>